<feature type="compositionally biased region" description="Basic residues" evidence="1">
    <location>
        <begin position="48"/>
        <end position="57"/>
    </location>
</feature>
<proteinExistence type="predicted"/>
<comment type="caution">
    <text evidence="3">The sequence shown here is derived from an EMBL/GenBank/DDBJ whole genome shotgun (WGS) entry which is preliminary data.</text>
</comment>
<evidence type="ECO:0000313" key="3">
    <source>
        <dbReference type="EMBL" id="TPP64939.1"/>
    </source>
</evidence>
<dbReference type="Proteomes" id="UP000316759">
    <property type="component" value="Unassembled WGS sequence"/>
</dbReference>
<name>A0A504YWD1_FASGI</name>
<organism evidence="3 4">
    <name type="scientific">Fasciola gigantica</name>
    <name type="common">Giant liver fluke</name>
    <dbReference type="NCBI Taxonomy" id="46835"/>
    <lineage>
        <taxon>Eukaryota</taxon>
        <taxon>Metazoa</taxon>
        <taxon>Spiralia</taxon>
        <taxon>Lophotrochozoa</taxon>
        <taxon>Platyhelminthes</taxon>
        <taxon>Trematoda</taxon>
        <taxon>Digenea</taxon>
        <taxon>Plagiorchiida</taxon>
        <taxon>Echinostomata</taxon>
        <taxon>Echinostomatoidea</taxon>
        <taxon>Fasciolidae</taxon>
        <taxon>Fasciola</taxon>
    </lineage>
</organism>
<evidence type="ECO:0000313" key="4">
    <source>
        <dbReference type="Proteomes" id="UP000316759"/>
    </source>
</evidence>
<reference evidence="3 4" key="1">
    <citation type="submission" date="2019-04" db="EMBL/GenBank/DDBJ databases">
        <title>Annotation for the trematode Fasciola gigantica.</title>
        <authorList>
            <person name="Choi Y.-J."/>
        </authorList>
    </citation>
    <scope>NUCLEOTIDE SEQUENCE [LARGE SCALE GENOMIC DNA]</scope>
    <source>
        <strain evidence="3">Uganda_cow_1</strain>
    </source>
</reference>
<keyword evidence="4" id="KW-1185">Reference proteome</keyword>
<keyword evidence="2" id="KW-0472">Membrane</keyword>
<evidence type="ECO:0000256" key="2">
    <source>
        <dbReference type="SAM" id="Phobius"/>
    </source>
</evidence>
<feature type="compositionally biased region" description="Basic residues" evidence="1">
    <location>
        <begin position="243"/>
        <end position="253"/>
    </location>
</feature>
<accession>A0A504YWD1</accession>
<feature type="region of interest" description="Disordered" evidence="1">
    <location>
        <begin position="48"/>
        <end position="94"/>
    </location>
</feature>
<evidence type="ECO:0000256" key="1">
    <source>
        <dbReference type="SAM" id="MobiDB-lite"/>
    </source>
</evidence>
<dbReference type="EMBL" id="SUNJ01003834">
    <property type="protein sequence ID" value="TPP64939.1"/>
    <property type="molecule type" value="Genomic_DNA"/>
</dbReference>
<sequence length="253" mass="28694">MDIQPLLKSLHVDKIEQWHVLFAASTTVALMVFTYVCYHFMSHKRLSRSKKSKTHKKRNDEKRTTTEPSVDVANSLKDPAVPSASFSKQTKATRKKQALVVHESIIEPVVSTVKAAPTEAVVNIPQSEPKSDSSDIDDGQWIEVRKGKKDTKNIPNHHADRPETVPNQNKGLTPENQAPLVKERENNDRKGKQSSGLGSAKTGRILNPGYKPIEEPDFTKPPKPNRRGLKDEEEEEWQEVRFSRRGRKFTNKE</sequence>
<keyword evidence="2" id="KW-1133">Transmembrane helix</keyword>
<gene>
    <name evidence="3" type="ORF">FGIG_07845</name>
</gene>
<feature type="transmembrane region" description="Helical" evidence="2">
    <location>
        <begin position="20"/>
        <end position="41"/>
    </location>
</feature>
<feature type="region of interest" description="Disordered" evidence="1">
    <location>
        <begin position="146"/>
        <end position="253"/>
    </location>
</feature>
<dbReference type="OrthoDB" id="6282854at2759"/>
<keyword evidence="2" id="KW-0812">Transmembrane</keyword>
<feature type="compositionally biased region" description="Polar residues" evidence="1">
    <location>
        <begin position="165"/>
        <end position="176"/>
    </location>
</feature>
<dbReference type="AlphaFoldDB" id="A0A504YWD1"/>
<feature type="compositionally biased region" description="Basic and acidic residues" evidence="1">
    <location>
        <begin position="181"/>
        <end position="191"/>
    </location>
</feature>
<protein>
    <submittedName>
        <fullName evidence="3">Uncharacterized protein</fullName>
    </submittedName>
</protein>